<dbReference type="EMBL" id="VSSQ01140908">
    <property type="protein sequence ID" value="MPN62632.1"/>
    <property type="molecule type" value="Genomic_DNA"/>
</dbReference>
<organism evidence="1">
    <name type="scientific">bioreactor metagenome</name>
    <dbReference type="NCBI Taxonomy" id="1076179"/>
    <lineage>
        <taxon>unclassified sequences</taxon>
        <taxon>metagenomes</taxon>
        <taxon>ecological metagenomes</taxon>
    </lineage>
</organism>
<dbReference type="AlphaFoldDB" id="A0A645JHC9"/>
<evidence type="ECO:0000313" key="1">
    <source>
        <dbReference type="EMBL" id="MPN62632.1"/>
    </source>
</evidence>
<reference evidence="1" key="1">
    <citation type="submission" date="2019-08" db="EMBL/GenBank/DDBJ databases">
        <authorList>
            <person name="Kucharzyk K."/>
            <person name="Murdoch R.W."/>
            <person name="Higgins S."/>
            <person name="Loffler F."/>
        </authorList>
    </citation>
    <scope>NUCLEOTIDE SEQUENCE</scope>
</reference>
<sequence length="83" mass="9717">MQEEDERQFLSFRDAGRHKETVGERFARRCGERFRRGQVFGVLGTRQNRDQGGDKNGDPCFSHVHFWGSGEDVKRARRYANAR</sequence>
<gene>
    <name evidence="1" type="ORF">SDC9_210384</name>
</gene>
<name>A0A645JHC9_9ZZZZ</name>
<protein>
    <submittedName>
        <fullName evidence="1">Uncharacterized protein</fullName>
    </submittedName>
</protein>
<proteinExistence type="predicted"/>
<accession>A0A645JHC9</accession>
<comment type="caution">
    <text evidence="1">The sequence shown here is derived from an EMBL/GenBank/DDBJ whole genome shotgun (WGS) entry which is preliminary data.</text>
</comment>